<sequence length="80" mass="8872">MAPLAFAKLFSSRSSRRSNGSDRRGSLDSFESGESYVISLPQMHSPPTLPLNASSSQPVAEMLEDDNFAWGRPSRKQRRS</sequence>
<evidence type="ECO:0000313" key="2">
    <source>
        <dbReference type="EMBL" id="TBU34829.1"/>
    </source>
</evidence>
<dbReference type="OrthoDB" id="2756211at2759"/>
<organism evidence="3 4">
    <name type="scientific">Dichomitus squalens</name>
    <dbReference type="NCBI Taxonomy" id="114155"/>
    <lineage>
        <taxon>Eukaryota</taxon>
        <taxon>Fungi</taxon>
        <taxon>Dikarya</taxon>
        <taxon>Basidiomycota</taxon>
        <taxon>Agaricomycotina</taxon>
        <taxon>Agaricomycetes</taxon>
        <taxon>Polyporales</taxon>
        <taxon>Polyporaceae</taxon>
        <taxon>Dichomitus</taxon>
    </lineage>
</organism>
<proteinExistence type="predicted"/>
<evidence type="ECO:0000313" key="4">
    <source>
        <dbReference type="Proteomes" id="UP000292082"/>
    </source>
</evidence>
<reference evidence="3 4" key="1">
    <citation type="submission" date="2019-01" db="EMBL/GenBank/DDBJ databases">
        <title>Draft genome sequences of three monokaryotic isolates of the white-rot basidiomycete fungus Dichomitus squalens.</title>
        <authorList>
            <consortium name="DOE Joint Genome Institute"/>
            <person name="Lopez S.C."/>
            <person name="Andreopoulos B."/>
            <person name="Pangilinan J."/>
            <person name="Lipzen A."/>
            <person name="Riley R."/>
            <person name="Ahrendt S."/>
            <person name="Ng V."/>
            <person name="Barry K."/>
            <person name="Daum C."/>
            <person name="Grigoriev I.V."/>
            <person name="Hilden K.S."/>
            <person name="Makela M.R."/>
            <person name="de Vries R.P."/>
        </authorList>
    </citation>
    <scope>NUCLEOTIDE SEQUENCE [LARGE SCALE GENOMIC DNA]</scope>
    <source>
        <strain evidence="3 4">CBS 464.89</strain>
        <strain evidence="2">OM18370.1</strain>
    </source>
</reference>
<dbReference type="OMA" id="DNFAWGR"/>
<dbReference type="Proteomes" id="UP000292957">
    <property type="component" value="Unassembled WGS sequence"/>
</dbReference>
<protein>
    <submittedName>
        <fullName evidence="3">Uncharacterized protein</fullName>
    </submittedName>
</protein>
<evidence type="ECO:0000313" key="3">
    <source>
        <dbReference type="EMBL" id="TBU64634.1"/>
    </source>
</evidence>
<dbReference type="Proteomes" id="UP000292082">
    <property type="component" value="Unassembled WGS sequence"/>
</dbReference>
<accession>A0A4Q9QD33</accession>
<dbReference type="EMBL" id="ML143387">
    <property type="protein sequence ID" value="TBU34829.1"/>
    <property type="molecule type" value="Genomic_DNA"/>
</dbReference>
<evidence type="ECO:0000256" key="1">
    <source>
        <dbReference type="SAM" id="MobiDB-lite"/>
    </source>
</evidence>
<dbReference type="AlphaFoldDB" id="A0A4Q9QD33"/>
<keyword evidence="4" id="KW-1185">Reference proteome</keyword>
<feature type="region of interest" description="Disordered" evidence="1">
    <location>
        <begin position="38"/>
        <end position="80"/>
    </location>
</feature>
<dbReference type="EMBL" id="ML145085">
    <property type="protein sequence ID" value="TBU64634.1"/>
    <property type="molecule type" value="Genomic_DNA"/>
</dbReference>
<name>A0A4Q9QD33_9APHY</name>
<gene>
    <name evidence="3" type="ORF">BD310DRAFT_279965</name>
    <name evidence="2" type="ORF">BD311DRAFT_745034</name>
</gene>